<protein>
    <submittedName>
        <fullName evidence="6">Colicin V production protein</fullName>
    </submittedName>
</protein>
<dbReference type="GO" id="GO:0009403">
    <property type="term" value="P:toxin biosynthetic process"/>
    <property type="evidence" value="ECO:0007669"/>
    <property type="project" value="InterPro"/>
</dbReference>
<dbReference type="PANTHER" id="PTHR36926">
    <property type="entry name" value="COLICIN V PRODUCTION PROTEIN"/>
    <property type="match status" value="1"/>
</dbReference>
<sequence length="163" mass="18741">MLMLNEIDFAIIGIILFSLIVSIIRGFVREVLSLTSWFCAFYVTSHFYSYITRYLTYFNDPFVRRAAAIAILFLLTLIICSFISYMISLLVLKTGLSGTDRVLGSCFGVARGILIVAAILFFTDTFTSMSKSQLWKQSVLIPHFNYIIRWFFDFLQNSSAFLR</sequence>
<evidence type="ECO:0000313" key="6">
    <source>
        <dbReference type="EMBL" id="TEA26767.1"/>
    </source>
</evidence>
<name>A0AB94IBI5_9GAMM</name>
<evidence type="ECO:0000256" key="3">
    <source>
        <dbReference type="ARBA" id="ARBA00022989"/>
    </source>
</evidence>
<keyword evidence="3 5" id="KW-1133">Transmembrane helix</keyword>
<dbReference type="InterPro" id="IPR003825">
    <property type="entry name" value="Colicin-V_CvpA"/>
</dbReference>
<comment type="caution">
    <text evidence="6">The sequence shown here is derived from an EMBL/GenBank/DDBJ whole genome shotgun (WGS) entry which is preliminary data.</text>
</comment>
<dbReference type="GO" id="GO:0016020">
    <property type="term" value="C:membrane"/>
    <property type="evidence" value="ECO:0007669"/>
    <property type="project" value="UniProtKB-SubCell"/>
</dbReference>
<dbReference type="Proteomes" id="UP000506160">
    <property type="component" value="Unassembled WGS sequence"/>
</dbReference>
<dbReference type="PANTHER" id="PTHR36926:SF1">
    <property type="entry name" value="COLICIN V PRODUCTION PROTEIN"/>
    <property type="match status" value="1"/>
</dbReference>
<dbReference type="AlphaFoldDB" id="A0AB94IBI5"/>
<evidence type="ECO:0000313" key="7">
    <source>
        <dbReference type="Proteomes" id="UP000506160"/>
    </source>
</evidence>
<proteinExistence type="predicted"/>
<feature type="transmembrane region" description="Helical" evidence="5">
    <location>
        <begin position="67"/>
        <end position="90"/>
    </location>
</feature>
<accession>A0AB94IBI5</accession>
<evidence type="ECO:0000256" key="1">
    <source>
        <dbReference type="ARBA" id="ARBA00004141"/>
    </source>
</evidence>
<feature type="transmembrane region" description="Helical" evidence="5">
    <location>
        <begin position="102"/>
        <end position="122"/>
    </location>
</feature>
<gene>
    <name evidence="6" type="ORF">O970_07255</name>
</gene>
<feature type="transmembrane region" description="Helical" evidence="5">
    <location>
        <begin position="7"/>
        <end position="28"/>
    </location>
</feature>
<keyword evidence="2 5" id="KW-0812">Transmembrane</keyword>
<dbReference type="EMBL" id="AWGA01000066">
    <property type="protein sequence ID" value="TEA26767.1"/>
    <property type="molecule type" value="Genomic_DNA"/>
</dbReference>
<comment type="subcellular location">
    <subcellularLocation>
        <location evidence="1">Membrane</location>
        <topology evidence="1">Multi-pass membrane protein</topology>
    </subcellularLocation>
</comment>
<evidence type="ECO:0000256" key="2">
    <source>
        <dbReference type="ARBA" id="ARBA00022692"/>
    </source>
</evidence>
<dbReference type="InterPro" id="IPR052719">
    <property type="entry name" value="CvpA-like"/>
</dbReference>
<evidence type="ECO:0000256" key="5">
    <source>
        <dbReference type="SAM" id="Phobius"/>
    </source>
</evidence>
<organism evidence="6 7">
    <name type="scientific">Candidatus Schmidhempelia bombi str. Bimp</name>
    <dbReference type="NCBI Taxonomy" id="1387197"/>
    <lineage>
        <taxon>Bacteria</taxon>
        <taxon>Pseudomonadati</taxon>
        <taxon>Pseudomonadota</taxon>
        <taxon>Gammaproteobacteria</taxon>
        <taxon>Orbales</taxon>
        <taxon>Orbaceae</taxon>
        <taxon>Candidatus Schmidhempelia</taxon>
    </lineage>
</organism>
<keyword evidence="4 5" id="KW-0472">Membrane</keyword>
<feature type="transmembrane region" description="Helical" evidence="5">
    <location>
        <begin position="34"/>
        <end position="55"/>
    </location>
</feature>
<evidence type="ECO:0000256" key="4">
    <source>
        <dbReference type="ARBA" id="ARBA00023136"/>
    </source>
</evidence>
<keyword evidence="7" id="KW-1185">Reference proteome</keyword>
<dbReference type="Pfam" id="PF02674">
    <property type="entry name" value="Colicin_V"/>
    <property type="match status" value="1"/>
</dbReference>
<reference evidence="6 7" key="1">
    <citation type="journal article" date="2014" name="Appl. Environ. Microbiol.">
        <title>Genomic features of a bumble bee symbiont reflect its host environment.</title>
        <authorList>
            <person name="Martinson V.G."/>
            <person name="Magoc T."/>
            <person name="Koch H."/>
            <person name="Salzberg S.L."/>
            <person name="Moran N.A."/>
        </authorList>
    </citation>
    <scope>NUCLEOTIDE SEQUENCE [LARGE SCALE GENOMIC DNA]</scope>
    <source>
        <strain evidence="6 7">Bimp</strain>
    </source>
</reference>